<dbReference type="InterPro" id="IPR045529">
    <property type="entry name" value="DUF6469"/>
</dbReference>
<comment type="caution">
    <text evidence="3">The sequence shown here is derived from an EMBL/GenBank/DDBJ whole genome shotgun (WGS) entry which is preliminary data.</text>
</comment>
<sequence>MGRSNLNKCKSSADEMVEKIPLEFNSVEQYVTAFIYPLLEDIRAELSTKIEAISSAPFARVISLQKSKAYKTSSLYDVEVDKWKNNDRRHGKEPYRPIPGDIFLITDAKPERMYDLQRLEGVMSFGYNTKVSGDDERSTRTGTLLKVKGSEELDIEDRPHKPLSVVFLINITTNNRIWNAMHSCGYSQIIKELIGANSVVQANCDMCPRERNEVLAEDLNLKANLDESQLEAVVSSLCNIKCNHRSYMELIWGPPGTGKTRTVSMLLFSVLRLKFRTLTCAPTNVAITEVASRVLKLVKESFQTQFPNHAQFCCLGDILLFGNMDRVAFNVEEIYLDHREEAC</sequence>
<accession>A0AA88UET7</accession>
<evidence type="ECO:0000313" key="3">
    <source>
        <dbReference type="EMBL" id="KAK2980143.1"/>
    </source>
</evidence>
<dbReference type="InterPro" id="IPR027417">
    <property type="entry name" value="P-loop_NTPase"/>
</dbReference>
<evidence type="ECO:0000313" key="4">
    <source>
        <dbReference type="Proteomes" id="UP001187471"/>
    </source>
</evidence>
<dbReference type="Proteomes" id="UP001187471">
    <property type="component" value="Unassembled WGS sequence"/>
</dbReference>
<dbReference type="AlphaFoldDB" id="A0AA88UET7"/>
<dbReference type="Gene3D" id="3.40.50.300">
    <property type="entry name" value="P-loop containing nucleotide triphosphate hydrolases"/>
    <property type="match status" value="1"/>
</dbReference>
<dbReference type="EMBL" id="JAVXUO010001672">
    <property type="protein sequence ID" value="KAK2980143.1"/>
    <property type="molecule type" value="Genomic_DNA"/>
</dbReference>
<gene>
    <name evidence="3" type="ORF">RJ640_021763</name>
</gene>
<dbReference type="PANTHER" id="PTHR10887">
    <property type="entry name" value="DNA2/NAM7 HELICASE FAMILY"/>
    <property type="match status" value="1"/>
</dbReference>
<feature type="domain" description="DUF6469" evidence="2">
    <location>
        <begin position="57"/>
        <end position="183"/>
    </location>
</feature>
<keyword evidence="4" id="KW-1185">Reference proteome</keyword>
<feature type="domain" description="DNA2/NAM7 helicase helicase" evidence="1">
    <location>
        <begin position="224"/>
        <end position="304"/>
    </location>
</feature>
<dbReference type="Pfam" id="PF20073">
    <property type="entry name" value="DUF6469"/>
    <property type="match status" value="1"/>
</dbReference>
<dbReference type="InterPro" id="IPR041677">
    <property type="entry name" value="DNA2/NAM7_AAA_11"/>
</dbReference>
<name>A0AA88UET7_9ASTE</name>
<proteinExistence type="predicted"/>
<dbReference type="PANTHER" id="PTHR10887:SF515">
    <property type="entry name" value="P-LOOP CONTAINING NUCLEOSIDE TRIPHOSPHATE HYDROLASES SUPERFAMILY PROTEIN"/>
    <property type="match status" value="1"/>
</dbReference>
<dbReference type="Pfam" id="PF13086">
    <property type="entry name" value="AAA_11"/>
    <property type="match status" value="1"/>
</dbReference>
<dbReference type="GO" id="GO:0004386">
    <property type="term" value="F:helicase activity"/>
    <property type="evidence" value="ECO:0007669"/>
    <property type="project" value="InterPro"/>
</dbReference>
<evidence type="ECO:0008006" key="5">
    <source>
        <dbReference type="Google" id="ProtNLM"/>
    </source>
</evidence>
<evidence type="ECO:0000259" key="2">
    <source>
        <dbReference type="Pfam" id="PF20073"/>
    </source>
</evidence>
<reference evidence="3" key="1">
    <citation type="submission" date="2022-12" db="EMBL/GenBank/DDBJ databases">
        <title>Draft genome assemblies for two species of Escallonia (Escalloniales).</title>
        <authorList>
            <person name="Chanderbali A."/>
            <person name="Dervinis C."/>
            <person name="Anghel I."/>
            <person name="Soltis D."/>
            <person name="Soltis P."/>
            <person name="Zapata F."/>
        </authorList>
    </citation>
    <scope>NUCLEOTIDE SEQUENCE</scope>
    <source>
        <strain evidence="3">UCBG92.1500</strain>
        <tissue evidence="3">Leaf</tissue>
    </source>
</reference>
<organism evidence="3 4">
    <name type="scientific">Escallonia rubra</name>
    <dbReference type="NCBI Taxonomy" id="112253"/>
    <lineage>
        <taxon>Eukaryota</taxon>
        <taxon>Viridiplantae</taxon>
        <taxon>Streptophyta</taxon>
        <taxon>Embryophyta</taxon>
        <taxon>Tracheophyta</taxon>
        <taxon>Spermatophyta</taxon>
        <taxon>Magnoliopsida</taxon>
        <taxon>eudicotyledons</taxon>
        <taxon>Gunneridae</taxon>
        <taxon>Pentapetalae</taxon>
        <taxon>asterids</taxon>
        <taxon>campanulids</taxon>
        <taxon>Escalloniales</taxon>
        <taxon>Escalloniaceae</taxon>
        <taxon>Escallonia</taxon>
    </lineage>
</organism>
<evidence type="ECO:0000259" key="1">
    <source>
        <dbReference type="Pfam" id="PF13086"/>
    </source>
</evidence>
<dbReference type="InterPro" id="IPR045055">
    <property type="entry name" value="DNA2/NAM7-like"/>
</dbReference>
<protein>
    <recommendedName>
        <fullName evidence="5">DNA2/NAM7 helicase helicase domain-containing protein</fullName>
    </recommendedName>
</protein>
<dbReference type="SUPFAM" id="SSF52540">
    <property type="entry name" value="P-loop containing nucleoside triphosphate hydrolases"/>
    <property type="match status" value="1"/>
</dbReference>